<sequence length="247" mass="26410">MVEASSFPVQPTPTPVEVEGVIFPALVTPPDSPDSKAPLFLAGAGVRGLDIGGRFIKFTAIGIYFEESALQALAHKWTGKTPDQLAAALDFYSDIVHGPFEKFVQVTMILPLTGEQYSDKVAENCMAHWKAIGILTEAEVNALNKFKEAFKPHTFPPGASILFTLSPSGALSFAFSQDDSVPATNNAVIENKPLCCAVLESIIGEHGVFPAAKRSLAVRICEHLNSQSTTANQGEEKEEEAPVPVTA</sequence>
<keyword evidence="4" id="KW-0284">Flavonoid biosynthesis</keyword>
<evidence type="ECO:0000256" key="2">
    <source>
        <dbReference type="ARBA" id="ARBA00007166"/>
    </source>
</evidence>
<dbReference type="InterPro" id="IPR036298">
    <property type="entry name" value="Chalcone_isomerase_sf"/>
</dbReference>
<evidence type="ECO:0000256" key="4">
    <source>
        <dbReference type="ARBA" id="ARBA00023241"/>
    </source>
</evidence>
<evidence type="ECO:0000256" key="8">
    <source>
        <dbReference type="SAM" id="MobiDB-lite"/>
    </source>
</evidence>
<accession>A0A2U8ZUC9</accession>
<name>A0A2U8ZUC9_9POAL</name>
<dbReference type="InterPro" id="IPR016088">
    <property type="entry name" value="Chalcone_isomerase_3-sand"/>
</dbReference>
<evidence type="ECO:0000256" key="7">
    <source>
        <dbReference type="RuleBase" id="RU361158"/>
    </source>
</evidence>
<dbReference type="SMR" id="A0A2U8ZUC9"/>
<comment type="pathway">
    <text evidence="1">Secondary metabolite biosynthesis; flavonoid biosynthesis.</text>
</comment>
<dbReference type="InterPro" id="IPR016089">
    <property type="entry name" value="Chalcone_isomerase_bundle_sf"/>
</dbReference>
<evidence type="ECO:0000313" key="10">
    <source>
        <dbReference type="EMBL" id="AWO14307.1"/>
    </source>
</evidence>
<dbReference type="EMBL" id="MG719238">
    <property type="protein sequence ID" value="AWO14307.1"/>
    <property type="molecule type" value="mRNA"/>
</dbReference>
<dbReference type="SUPFAM" id="SSF54626">
    <property type="entry name" value="Chalcone isomerase"/>
    <property type="match status" value="1"/>
</dbReference>
<evidence type="ECO:0000256" key="5">
    <source>
        <dbReference type="ARBA" id="ARBA00025429"/>
    </source>
</evidence>
<dbReference type="GO" id="GO:0009813">
    <property type="term" value="P:flavonoid biosynthetic process"/>
    <property type="evidence" value="ECO:0007669"/>
    <property type="project" value="UniProtKB-UniPathway"/>
</dbReference>
<feature type="domain" description="Chalcone isomerase" evidence="9">
    <location>
        <begin position="18"/>
        <end position="221"/>
    </location>
</feature>
<proteinExistence type="evidence at transcript level"/>
<feature type="region of interest" description="Disordered" evidence="8">
    <location>
        <begin position="228"/>
        <end position="247"/>
    </location>
</feature>
<comment type="function">
    <text evidence="5">Catalyzes the intramolecular cyclization of bicyclic chalcones into tricyclic (S)-flavanones. Responsible for the isomerization of 4,2',4',6'-tetrahydroxychalcone (also termed chalcone) into naringenin.</text>
</comment>
<dbReference type="InterPro" id="IPR044164">
    <property type="entry name" value="CFI"/>
</dbReference>
<dbReference type="UniPathway" id="UPA00154"/>
<dbReference type="Pfam" id="PF02431">
    <property type="entry name" value="Chalcone"/>
    <property type="match status" value="1"/>
</dbReference>
<comment type="similarity">
    <text evidence="2 7">Belongs to the chalcone isomerase family.</text>
</comment>
<dbReference type="GO" id="GO:0045430">
    <property type="term" value="F:chalcone isomerase activity"/>
    <property type="evidence" value="ECO:0007669"/>
    <property type="project" value="UniProtKB-EC"/>
</dbReference>
<comment type="catalytic activity">
    <reaction evidence="6">
        <text>a chalcone = a flavanone.</text>
        <dbReference type="EC" id="5.5.1.6"/>
    </reaction>
</comment>
<dbReference type="Gene3D" id="3.50.70.10">
    <property type="match status" value="1"/>
</dbReference>
<dbReference type="Gene3D" id="1.10.890.20">
    <property type="match status" value="1"/>
</dbReference>
<evidence type="ECO:0000256" key="6">
    <source>
        <dbReference type="ARBA" id="ARBA00034056"/>
    </source>
</evidence>
<evidence type="ECO:0000256" key="3">
    <source>
        <dbReference type="ARBA" id="ARBA00023235"/>
    </source>
</evidence>
<dbReference type="InterPro" id="IPR016087">
    <property type="entry name" value="Chalcone_isomerase"/>
</dbReference>
<reference evidence="10" key="1">
    <citation type="submission" date="2017-12" db="EMBL/GenBank/DDBJ databases">
        <title>Effects of exogenous ferulic acid on yellowing of fresh-cut Chinese water chestnut and genes expression of key enzymes in phenylpropanes pathway.</title>
        <authorList>
            <person name="Song M."/>
        </authorList>
    </citation>
    <scope>NUCLEOTIDE SEQUENCE</scope>
    <source>
        <strain evidence="10">C3</strain>
    </source>
</reference>
<evidence type="ECO:0000256" key="1">
    <source>
        <dbReference type="ARBA" id="ARBA00004966"/>
    </source>
</evidence>
<dbReference type="PANTHER" id="PTHR28039:SF8">
    <property type="entry name" value="CHALCONE--FLAVANONE ISOMERASE 1-RELATED"/>
    <property type="match status" value="1"/>
</dbReference>
<protein>
    <recommendedName>
        <fullName evidence="7">Chalcone-flavonone isomerase family protein</fullName>
    </recommendedName>
</protein>
<keyword evidence="3 10" id="KW-0413">Isomerase</keyword>
<organism evidence="10">
    <name type="scientific">Eleocharis dulcis</name>
    <dbReference type="NCBI Taxonomy" id="110284"/>
    <lineage>
        <taxon>Eukaryota</taxon>
        <taxon>Viridiplantae</taxon>
        <taxon>Streptophyta</taxon>
        <taxon>Embryophyta</taxon>
        <taxon>Tracheophyta</taxon>
        <taxon>Spermatophyta</taxon>
        <taxon>Magnoliopsida</taxon>
        <taxon>Liliopsida</taxon>
        <taxon>Poales</taxon>
        <taxon>Cyperaceae</taxon>
        <taxon>Cyperoideae</taxon>
        <taxon>Eleocharideae</taxon>
        <taxon>Eleocharis</taxon>
    </lineage>
</organism>
<gene>
    <name evidence="10" type="primary">CHI1</name>
</gene>
<evidence type="ECO:0000259" key="9">
    <source>
        <dbReference type="Pfam" id="PF02431"/>
    </source>
</evidence>
<dbReference type="AlphaFoldDB" id="A0A2U8ZUC9"/>
<dbReference type="PANTHER" id="PTHR28039">
    <property type="entry name" value="CHALCONE--FLAVONONE ISOMERASE 1-RELATED"/>
    <property type="match status" value="1"/>
</dbReference>